<reference evidence="2" key="1">
    <citation type="submission" date="2014-09" db="EMBL/GenBank/DDBJ databases">
        <authorList>
            <person name="Magalhaes I.L.F."/>
            <person name="Oliveira U."/>
            <person name="Santos F.R."/>
            <person name="Vidigal T.H.D.A."/>
            <person name="Brescovit A.D."/>
            <person name="Santos A.J."/>
        </authorList>
    </citation>
    <scope>NUCLEOTIDE SEQUENCE</scope>
    <source>
        <tissue evidence="2">Shoot tissue taken approximately 20 cm above the soil surface</tissue>
    </source>
</reference>
<evidence type="ECO:0000256" key="1">
    <source>
        <dbReference type="SAM" id="MobiDB-lite"/>
    </source>
</evidence>
<feature type="region of interest" description="Disordered" evidence="1">
    <location>
        <begin position="56"/>
        <end position="112"/>
    </location>
</feature>
<feature type="region of interest" description="Disordered" evidence="1">
    <location>
        <begin position="125"/>
        <end position="156"/>
    </location>
</feature>
<name>A0A0A9DC67_ARUDO</name>
<feature type="compositionally biased region" description="Basic residues" evidence="1">
    <location>
        <begin position="132"/>
        <end position="143"/>
    </location>
</feature>
<protein>
    <submittedName>
        <fullName evidence="2">Uncharacterized protein</fullName>
    </submittedName>
</protein>
<dbReference type="EMBL" id="GBRH01211756">
    <property type="protein sequence ID" value="JAD86139.1"/>
    <property type="molecule type" value="Transcribed_RNA"/>
</dbReference>
<reference evidence="2" key="2">
    <citation type="journal article" date="2015" name="Data Brief">
        <title>Shoot transcriptome of the giant reed, Arundo donax.</title>
        <authorList>
            <person name="Barrero R.A."/>
            <person name="Guerrero F.D."/>
            <person name="Moolhuijzen P."/>
            <person name="Goolsby J.A."/>
            <person name="Tidwell J."/>
            <person name="Bellgard S.E."/>
            <person name="Bellgard M.I."/>
        </authorList>
    </citation>
    <scope>NUCLEOTIDE SEQUENCE</scope>
    <source>
        <tissue evidence="2">Shoot tissue taken approximately 20 cm above the soil surface</tissue>
    </source>
</reference>
<accession>A0A0A9DC67</accession>
<feature type="compositionally biased region" description="Basic residues" evidence="1">
    <location>
        <begin position="90"/>
        <end position="99"/>
    </location>
</feature>
<evidence type="ECO:0000313" key="2">
    <source>
        <dbReference type="EMBL" id="JAD86139.1"/>
    </source>
</evidence>
<sequence>MLVCSFTETQAHIKCMQSTLQSICSAFKNKRLEDGRRGLTWVERRAGEAVGFAGMSTTRSASSSRGGGVRAIGWEAGSGPSAGPQLLAGRRGRGRRRGRGLAAVSGDAGSGPSAVVQVTVVDLLEDAGTRGSRSRSGRRRRHDARRDGGCGRRRSA</sequence>
<proteinExistence type="predicted"/>
<dbReference type="AlphaFoldDB" id="A0A0A9DC67"/>
<organism evidence="2">
    <name type="scientific">Arundo donax</name>
    <name type="common">Giant reed</name>
    <name type="synonym">Donax arundinaceus</name>
    <dbReference type="NCBI Taxonomy" id="35708"/>
    <lineage>
        <taxon>Eukaryota</taxon>
        <taxon>Viridiplantae</taxon>
        <taxon>Streptophyta</taxon>
        <taxon>Embryophyta</taxon>
        <taxon>Tracheophyta</taxon>
        <taxon>Spermatophyta</taxon>
        <taxon>Magnoliopsida</taxon>
        <taxon>Liliopsida</taxon>
        <taxon>Poales</taxon>
        <taxon>Poaceae</taxon>
        <taxon>PACMAD clade</taxon>
        <taxon>Arundinoideae</taxon>
        <taxon>Arundineae</taxon>
        <taxon>Arundo</taxon>
    </lineage>
</organism>